<gene>
    <name evidence="8" type="ORF">KCU76_g15360</name>
</gene>
<feature type="region of interest" description="Disordered" evidence="6">
    <location>
        <begin position="1"/>
        <end position="92"/>
    </location>
</feature>
<dbReference type="PANTHER" id="PTHR45649:SF4">
    <property type="entry name" value="TRANSPORTER, PUTATIVE (EUROFUNG)-RELATED"/>
    <property type="match status" value="1"/>
</dbReference>
<feature type="transmembrane region" description="Helical" evidence="7">
    <location>
        <begin position="151"/>
        <end position="172"/>
    </location>
</feature>
<organism evidence="8 9">
    <name type="scientific">Aureobasidium melanogenum</name>
    <name type="common">Aureobasidium pullulans var. melanogenum</name>
    <dbReference type="NCBI Taxonomy" id="46634"/>
    <lineage>
        <taxon>Eukaryota</taxon>
        <taxon>Fungi</taxon>
        <taxon>Dikarya</taxon>
        <taxon>Ascomycota</taxon>
        <taxon>Pezizomycotina</taxon>
        <taxon>Dothideomycetes</taxon>
        <taxon>Dothideomycetidae</taxon>
        <taxon>Dothideales</taxon>
        <taxon>Saccotheciaceae</taxon>
        <taxon>Aureobasidium</taxon>
    </lineage>
</organism>
<comment type="caution">
    <text evidence="8">The sequence shown here is derived from an EMBL/GenBank/DDBJ whole genome shotgun (WGS) entry which is preliminary data.</text>
</comment>
<dbReference type="Pfam" id="PF13520">
    <property type="entry name" value="AA_permease_2"/>
    <property type="match status" value="1"/>
</dbReference>
<name>A0A9P8E5I1_AURME</name>
<dbReference type="GO" id="GO:0016020">
    <property type="term" value="C:membrane"/>
    <property type="evidence" value="ECO:0007669"/>
    <property type="project" value="UniProtKB-SubCell"/>
</dbReference>
<feature type="transmembrane region" description="Helical" evidence="7">
    <location>
        <begin position="193"/>
        <end position="215"/>
    </location>
</feature>
<dbReference type="InterPro" id="IPR002293">
    <property type="entry name" value="AA/rel_permease1"/>
</dbReference>
<dbReference type="EMBL" id="JAHFXF010001000">
    <property type="protein sequence ID" value="KAG9679588.1"/>
    <property type="molecule type" value="Genomic_DNA"/>
</dbReference>
<keyword evidence="5 7" id="KW-0472">Membrane</keyword>
<dbReference type="GO" id="GO:0022857">
    <property type="term" value="F:transmembrane transporter activity"/>
    <property type="evidence" value="ECO:0007669"/>
    <property type="project" value="InterPro"/>
</dbReference>
<sequence length="927" mass="103359">MHEDSIQKASSIEVAERRKGSFLRPITTRGDSFLDERDATRKLDDTSRPGLGLTRLSSGRIPLSRGSSYQPDWAQDSEDMSAPPVPVQELGSPEDLKDMLRMGRTQEMRRVFKQFSLISFGCLSQCTWQFILLNNDQALEAGGCALLFWSYVWSFVGSMFITASLAEMASMTPSSAGQYFWVSEFSSRRWQQFLSYVTGWMTILGYQCGNASGLFLTGSLIQSMITIYRPANGELMWQTIVFMLPCLAVVVLINLYGSRTIAMLQNVSMSLHILALIAIIGRLNPGHAHLADANRIQAILGVLSPHIPLRRAFLQFENTEWPSTVLAVLAGQTNANFSLFYVDAPMRLSEEAQDAAVAVPKAAMRSQLISGFCGLLVGLAQATQAMSYILPISSVLYRRIKSPESMPKARWGLGPTWGPVNNALAIKGPLRRAIRSQAALSSATCRKNTIAAKASSNSNSPEDQIPPRVRRRSKAKVIKDNSEAPSSSSVSVSSRRDSSSSTSLSPIQQYHLVSSHSSQSIIQFDSSLTFPYADAWHAKIPQLVDTYLTYFAPSAQDPIYVSDRPILRQELWPETISHRALFFTNLLLASSHPSFSRERTQEITAWFRLEAMRSLQLGLDSTTGLNTSDQMIATVCLLCAWEFQFGDEVSAIAHMTGLKTMMNLRGGFHDASLPPIVRRLVSFVTYDQLWYSGMEPVYVPQGLNRPFMNDLSNLDLPTGFATLARSHRTCPIAPSTLGLISEINLVMKRPRHRKFALLDIQARLTEYNFLENLTSNFSPIQTSMDDTISVQAEMHIKLALLSLISHLQGSGSEQFWEMGESLFPEVLINTVYAEVGLWALFLICSTMQFPSPKLLDGLEKLVSSLLHIDWSLVDLTLRQYLYPLDSLDVASRALWDQITPNRATIFEQNNLSRFHVAAYTRNETPIV</sequence>
<keyword evidence="3 7" id="KW-0812">Transmembrane</keyword>
<evidence type="ECO:0000313" key="8">
    <source>
        <dbReference type="EMBL" id="KAG9679588.1"/>
    </source>
</evidence>
<evidence type="ECO:0000313" key="9">
    <source>
        <dbReference type="Proteomes" id="UP000779574"/>
    </source>
</evidence>
<feature type="compositionally biased region" description="Low complexity" evidence="6">
    <location>
        <begin position="486"/>
        <end position="503"/>
    </location>
</feature>
<evidence type="ECO:0000256" key="1">
    <source>
        <dbReference type="ARBA" id="ARBA00004141"/>
    </source>
</evidence>
<comment type="subcellular location">
    <subcellularLocation>
        <location evidence="1">Membrane</location>
        <topology evidence="1">Multi-pass membrane protein</topology>
    </subcellularLocation>
</comment>
<dbReference type="InterPro" id="IPR021858">
    <property type="entry name" value="Fun_TF"/>
</dbReference>
<evidence type="ECO:0000256" key="4">
    <source>
        <dbReference type="ARBA" id="ARBA00022989"/>
    </source>
</evidence>
<keyword evidence="2" id="KW-0813">Transport</keyword>
<reference evidence="8" key="2">
    <citation type="submission" date="2021-08" db="EMBL/GenBank/DDBJ databases">
        <authorList>
            <person name="Gostincar C."/>
            <person name="Sun X."/>
            <person name="Song Z."/>
            <person name="Gunde-Cimerman N."/>
        </authorList>
    </citation>
    <scope>NUCLEOTIDE SEQUENCE</scope>
    <source>
        <strain evidence="8">EXF-9911</strain>
    </source>
</reference>
<dbReference type="Pfam" id="PF11951">
    <property type="entry name" value="Fungal_trans_2"/>
    <property type="match status" value="1"/>
</dbReference>
<evidence type="ECO:0000256" key="5">
    <source>
        <dbReference type="ARBA" id="ARBA00023136"/>
    </source>
</evidence>
<feature type="transmembrane region" description="Helical" evidence="7">
    <location>
        <begin position="111"/>
        <end position="131"/>
    </location>
</feature>
<feature type="compositionally biased region" description="Basic and acidic residues" evidence="6">
    <location>
        <begin position="32"/>
        <end position="47"/>
    </location>
</feature>
<dbReference type="Gene3D" id="1.20.1740.10">
    <property type="entry name" value="Amino acid/polyamine transporter I"/>
    <property type="match status" value="1"/>
</dbReference>
<dbReference type="PANTHER" id="PTHR45649">
    <property type="entry name" value="AMINO-ACID PERMEASE BAT1"/>
    <property type="match status" value="1"/>
</dbReference>
<feature type="region of interest" description="Disordered" evidence="6">
    <location>
        <begin position="450"/>
        <end position="503"/>
    </location>
</feature>
<dbReference type="OrthoDB" id="4158087at2759"/>
<reference evidence="8" key="1">
    <citation type="journal article" date="2021" name="J Fungi (Basel)">
        <title>Virulence traits and population genomics of the black yeast Aureobasidium melanogenum.</title>
        <authorList>
            <person name="Cernosa A."/>
            <person name="Sun X."/>
            <person name="Gostincar C."/>
            <person name="Fang C."/>
            <person name="Gunde-Cimerman N."/>
            <person name="Song Z."/>
        </authorList>
    </citation>
    <scope>NUCLEOTIDE SEQUENCE</scope>
    <source>
        <strain evidence="8">EXF-9911</strain>
    </source>
</reference>
<evidence type="ECO:0000256" key="7">
    <source>
        <dbReference type="SAM" id="Phobius"/>
    </source>
</evidence>
<evidence type="ECO:0000256" key="3">
    <source>
        <dbReference type="ARBA" id="ARBA00022692"/>
    </source>
</evidence>
<feature type="transmembrane region" description="Helical" evidence="7">
    <location>
        <begin position="235"/>
        <end position="256"/>
    </location>
</feature>
<keyword evidence="4 7" id="KW-1133">Transmembrane helix</keyword>
<accession>A0A9P8E5I1</accession>
<feature type="non-terminal residue" evidence="8">
    <location>
        <position position="927"/>
    </location>
</feature>
<protein>
    <submittedName>
        <fullName evidence="8">GABA permease</fullName>
    </submittedName>
</protein>
<dbReference type="AlphaFoldDB" id="A0A9P8E5I1"/>
<evidence type="ECO:0000256" key="6">
    <source>
        <dbReference type="SAM" id="MobiDB-lite"/>
    </source>
</evidence>
<dbReference type="Proteomes" id="UP000779574">
    <property type="component" value="Unassembled WGS sequence"/>
</dbReference>
<evidence type="ECO:0000256" key="2">
    <source>
        <dbReference type="ARBA" id="ARBA00022448"/>
    </source>
</evidence>
<proteinExistence type="predicted"/>